<reference evidence="1" key="1">
    <citation type="submission" date="2022-07" db="EMBL/GenBank/DDBJ databases">
        <title>Phylogenomic reconstructions and comparative analyses of Kickxellomycotina fungi.</title>
        <authorList>
            <person name="Reynolds N.K."/>
            <person name="Stajich J.E."/>
            <person name="Barry K."/>
            <person name="Grigoriev I.V."/>
            <person name="Crous P."/>
            <person name="Smith M.E."/>
        </authorList>
    </citation>
    <scope>NUCLEOTIDE SEQUENCE</scope>
    <source>
        <strain evidence="1">RSA 567</strain>
    </source>
</reference>
<evidence type="ECO:0000313" key="2">
    <source>
        <dbReference type="Proteomes" id="UP001151582"/>
    </source>
</evidence>
<dbReference type="OrthoDB" id="66510at2759"/>
<dbReference type="GO" id="GO:0043291">
    <property type="term" value="C:RAVE complex"/>
    <property type="evidence" value="ECO:0007669"/>
    <property type="project" value="TreeGrafter"/>
</dbReference>
<dbReference type="InterPro" id="IPR028241">
    <property type="entry name" value="RAVE2/Rogdi"/>
</dbReference>
<gene>
    <name evidence="1" type="ORF">H4R34_003940</name>
</gene>
<keyword evidence="2" id="KW-1185">Reference proteome</keyword>
<dbReference type="PANTHER" id="PTHR13618">
    <property type="entry name" value="LEUCINE ZIPPER CONTAINING TRANSCRIPTION FACTOR LZF1"/>
    <property type="match status" value="1"/>
</dbReference>
<sequence length="295" mass="32496">MHSTVIEEELRALKSEEAWFLEQEVTAALDEIKVHIQLALLALGESLQGQEFESSAGSTLALSSPSNESIKGFVSIFGSQINKGELRIVLPRHLKAKTYDIKIDPDHPIILAQIQDTVNFLHMALELLATECLPASVIQAQEYIQDLLACLRKAEAFFALPLTNTIQYPMNIPDPTLPENIVLELFINRTNFVAKVHVLESGGNLQRSHSHPPFSGQLPIATGTVPSPPAPRIIHQVSVDTVYPYLETAQDAMAKAGHLTMDVSKKLRVFATTDAELYELHHVTRPAGPALHHSV</sequence>
<evidence type="ECO:0000313" key="1">
    <source>
        <dbReference type="EMBL" id="KAJ1976543.1"/>
    </source>
</evidence>
<protein>
    <submittedName>
        <fullName evidence="1">Uncharacterized protein</fullName>
    </submittedName>
</protein>
<dbReference type="Pfam" id="PF10259">
    <property type="entry name" value="Rogdi_lz"/>
    <property type="match status" value="1"/>
</dbReference>
<proteinExistence type="predicted"/>
<name>A0A9W8B594_9FUNG</name>
<dbReference type="EMBL" id="JANBQB010000421">
    <property type="protein sequence ID" value="KAJ1976543.1"/>
    <property type="molecule type" value="Genomic_DNA"/>
</dbReference>
<dbReference type="AlphaFoldDB" id="A0A9W8B594"/>
<organism evidence="1 2">
    <name type="scientific">Dimargaris verticillata</name>
    <dbReference type="NCBI Taxonomy" id="2761393"/>
    <lineage>
        <taxon>Eukaryota</taxon>
        <taxon>Fungi</taxon>
        <taxon>Fungi incertae sedis</taxon>
        <taxon>Zoopagomycota</taxon>
        <taxon>Kickxellomycotina</taxon>
        <taxon>Dimargaritomycetes</taxon>
        <taxon>Dimargaritales</taxon>
        <taxon>Dimargaritaceae</taxon>
        <taxon>Dimargaris</taxon>
    </lineage>
</organism>
<accession>A0A9W8B594</accession>
<dbReference type="Proteomes" id="UP001151582">
    <property type="component" value="Unassembled WGS sequence"/>
</dbReference>
<dbReference type="PANTHER" id="PTHR13618:SF1">
    <property type="entry name" value="PROTEIN ROGDI HOMOLOG"/>
    <property type="match status" value="1"/>
</dbReference>
<comment type="caution">
    <text evidence="1">The sequence shown here is derived from an EMBL/GenBank/DDBJ whole genome shotgun (WGS) entry which is preliminary data.</text>
</comment>